<evidence type="ECO:0000313" key="2">
    <source>
        <dbReference type="Proteomes" id="UP000789706"/>
    </source>
</evidence>
<reference evidence="1" key="1">
    <citation type="submission" date="2021-06" db="EMBL/GenBank/DDBJ databases">
        <authorList>
            <person name="Kallberg Y."/>
            <person name="Tangrot J."/>
            <person name="Rosling A."/>
        </authorList>
    </citation>
    <scope>NUCLEOTIDE SEQUENCE</scope>
    <source>
        <strain evidence="1">AZ414A</strain>
    </source>
</reference>
<sequence>MQQIFQNIVDQGEALYPLLLVNRYWCKNVVPFLWSRPFENLLPENRFKIMCIYLSSLDEQEQLILSSALKHYDINLPKIQKPLFNYPILLKEFSFKNLEMIVHSFVYRWSCDHCTIKDLDEQMNIITSSLCKLFLKHSTSLRSFKLDKFLTHCDIPECNNIFDYNFNNFNNIYNNFSDLLNISKLEIDYTTTPIMKNSIQILNIISKLCKRIRILDVKIPPFTDKIPEITKGIIKIIRSQECLKEFNLEGVDSEESKEIILALRTQAATLNIVKFENINLTTSSLLSLTYCTNLEILSMLNSSGEDSLQDITFDVITHETINSIIQNCPNIRNLTLLNYQPRQHNPLLNSLFLNLIHITHLTLQINHKNMSYENMIISGKNLPPNLEYLKLKCGFTSVQLDGLLNDCGENAKLKVLIIDFMKVLYMDLKVIMKFVKCRRTLKYLGINGRVGWGGKEMKELEVLKEKFGVHVIPWYEVDKW</sequence>
<dbReference type="AlphaFoldDB" id="A0A9N8VEX3"/>
<organism evidence="1 2">
    <name type="scientific">Diversispora eburnea</name>
    <dbReference type="NCBI Taxonomy" id="1213867"/>
    <lineage>
        <taxon>Eukaryota</taxon>
        <taxon>Fungi</taxon>
        <taxon>Fungi incertae sedis</taxon>
        <taxon>Mucoromycota</taxon>
        <taxon>Glomeromycotina</taxon>
        <taxon>Glomeromycetes</taxon>
        <taxon>Diversisporales</taxon>
        <taxon>Diversisporaceae</taxon>
        <taxon>Diversispora</taxon>
    </lineage>
</organism>
<dbReference type="InterPro" id="IPR032675">
    <property type="entry name" value="LRR_dom_sf"/>
</dbReference>
<dbReference type="SUPFAM" id="SSF52047">
    <property type="entry name" value="RNI-like"/>
    <property type="match status" value="1"/>
</dbReference>
<keyword evidence="2" id="KW-1185">Reference proteome</keyword>
<dbReference type="Proteomes" id="UP000789706">
    <property type="component" value="Unassembled WGS sequence"/>
</dbReference>
<comment type="caution">
    <text evidence="1">The sequence shown here is derived from an EMBL/GenBank/DDBJ whole genome shotgun (WGS) entry which is preliminary data.</text>
</comment>
<dbReference type="Gene3D" id="3.80.10.10">
    <property type="entry name" value="Ribonuclease Inhibitor"/>
    <property type="match status" value="1"/>
</dbReference>
<dbReference type="OrthoDB" id="2327826at2759"/>
<accession>A0A9N8VEX3</accession>
<protein>
    <submittedName>
        <fullName evidence="1">11871_t:CDS:1</fullName>
    </submittedName>
</protein>
<name>A0A9N8VEX3_9GLOM</name>
<evidence type="ECO:0000313" key="1">
    <source>
        <dbReference type="EMBL" id="CAG8453676.1"/>
    </source>
</evidence>
<dbReference type="EMBL" id="CAJVPK010000121">
    <property type="protein sequence ID" value="CAG8453676.1"/>
    <property type="molecule type" value="Genomic_DNA"/>
</dbReference>
<proteinExistence type="predicted"/>
<gene>
    <name evidence="1" type="ORF">DEBURN_LOCUS2287</name>
</gene>